<evidence type="ECO:0000259" key="5">
    <source>
        <dbReference type="PROSITE" id="PS50112"/>
    </source>
</evidence>
<dbReference type="EC" id="2.7.13.3" evidence="2"/>
<dbReference type="PROSITE" id="PS50112">
    <property type="entry name" value="PAS"/>
    <property type="match status" value="1"/>
</dbReference>
<sequence>MDQLVNSMDLPLFLINGCGTVLRANRSAMERYGFKQGDLGTTTIWEHIPFTLAAEWKKEIAKVIRKRATRSFQFDQGDRIKELSVWPAFDDNQRLNGFALMEKDITENIRALELHRKFQDKNECTDQQMHHASTLINLGTLVAGMAHEISNPNAFITTNAPLLERLWGDLAETIDDRLQNPDLVAGGLTASEIKEIVPKLLQGITDGARRIDTIVKSLRSFSRPDPHAAFVPVCLNSVIQTALIFLTNEIQKSTHHFYTHLDKSPAPIAGIPQRLEQVVINLVLNACQALTHEDQQITLETQTRRSAKSGKTDVIFKVIDQGCGIDPQTLERIYDPFFTTKAAIKGTGLGLTITQKIVKEHHGWIEFHSEPGTGTSVVVGFPAMEGD</sequence>
<evidence type="ECO:0000313" key="6">
    <source>
        <dbReference type="EMBL" id="ACN15060.1"/>
    </source>
</evidence>
<dbReference type="PRINTS" id="PR00344">
    <property type="entry name" value="BCTRLSENSOR"/>
</dbReference>
<evidence type="ECO:0000256" key="2">
    <source>
        <dbReference type="ARBA" id="ARBA00012438"/>
    </source>
</evidence>
<dbReference type="Proteomes" id="UP000000442">
    <property type="component" value="Chromosome"/>
</dbReference>
<dbReference type="OrthoDB" id="5291281at2"/>
<dbReference type="Gene3D" id="3.30.565.10">
    <property type="entry name" value="Histidine kinase-like ATPase, C-terminal domain"/>
    <property type="match status" value="1"/>
</dbReference>
<comment type="catalytic activity">
    <reaction evidence="1">
        <text>ATP + protein L-histidine = ADP + protein N-phospho-L-histidine.</text>
        <dbReference type="EC" id="2.7.13.3"/>
    </reaction>
</comment>
<evidence type="ECO:0000256" key="1">
    <source>
        <dbReference type="ARBA" id="ARBA00000085"/>
    </source>
</evidence>
<keyword evidence="6" id="KW-0418">Kinase</keyword>
<dbReference type="SUPFAM" id="SSF55785">
    <property type="entry name" value="PYP-like sensor domain (PAS domain)"/>
    <property type="match status" value="1"/>
</dbReference>
<protein>
    <recommendedName>
        <fullName evidence="2">histidine kinase</fullName>
        <ecNumber evidence="2">2.7.13.3</ecNumber>
    </recommendedName>
</protein>
<dbReference type="CDD" id="cd00082">
    <property type="entry name" value="HisKA"/>
    <property type="match status" value="1"/>
</dbReference>
<dbReference type="KEGG" id="dat:HRM2_19590"/>
<evidence type="ECO:0000313" key="7">
    <source>
        <dbReference type="Proteomes" id="UP000000442"/>
    </source>
</evidence>
<dbReference type="EMBL" id="CP001087">
    <property type="protein sequence ID" value="ACN15060.1"/>
    <property type="molecule type" value="Genomic_DNA"/>
</dbReference>
<dbReference type="AlphaFoldDB" id="C0QCI3"/>
<dbReference type="InterPro" id="IPR003661">
    <property type="entry name" value="HisK_dim/P_dom"/>
</dbReference>
<dbReference type="InterPro" id="IPR035965">
    <property type="entry name" value="PAS-like_dom_sf"/>
</dbReference>
<gene>
    <name evidence="6" type="ordered locus">HRM2_19590</name>
</gene>
<keyword evidence="6" id="KW-0808">Transferase</keyword>
<name>C0QCI3_DESAH</name>
<dbReference type="Pfam" id="PF08448">
    <property type="entry name" value="PAS_4"/>
    <property type="match status" value="1"/>
</dbReference>
<dbReference type="PROSITE" id="PS50109">
    <property type="entry name" value="HIS_KIN"/>
    <property type="match status" value="1"/>
</dbReference>
<dbReference type="PANTHER" id="PTHR43065">
    <property type="entry name" value="SENSOR HISTIDINE KINASE"/>
    <property type="match status" value="1"/>
</dbReference>
<dbReference type="eggNOG" id="COG4191">
    <property type="taxonomic scope" value="Bacteria"/>
</dbReference>
<keyword evidence="3" id="KW-0597">Phosphoprotein</keyword>
<organism evidence="6 7">
    <name type="scientific">Desulforapulum autotrophicum (strain ATCC 43914 / DSM 3382 / VKM B-1955 / HRM2)</name>
    <name type="common">Desulfobacterium autotrophicum</name>
    <dbReference type="NCBI Taxonomy" id="177437"/>
    <lineage>
        <taxon>Bacteria</taxon>
        <taxon>Pseudomonadati</taxon>
        <taxon>Thermodesulfobacteriota</taxon>
        <taxon>Desulfobacteria</taxon>
        <taxon>Desulfobacterales</taxon>
        <taxon>Desulfobacteraceae</taxon>
        <taxon>Desulforapulum</taxon>
    </lineage>
</organism>
<dbReference type="STRING" id="177437.HRM2_19590"/>
<proteinExistence type="predicted"/>
<accession>C0QCI3</accession>
<reference evidence="6 7" key="1">
    <citation type="journal article" date="2009" name="Environ. Microbiol.">
        <title>Genome sequence of Desulfobacterium autotrophicum HRM2, a marine sulfate reducer oxidizing organic carbon completely to carbon dioxide.</title>
        <authorList>
            <person name="Strittmatter A.W."/>
            <person name="Liesegang H."/>
            <person name="Rabus R."/>
            <person name="Decker I."/>
            <person name="Amann J."/>
            <person name="Andres S."/>
            <person name="Henne A."/>
            <person name="Fricke W.F."/>
            <person name="Martinez-Arias R."/>
            <person name="Bartels D."/>
            <person name="Goesmann A."/>
            <person name="Krause L."/>
            <person name="Puehler A."/>
            <person name="Klenk H.P."/>
            <person name="Richter M."/>
            <person name="Schuler M."/>
            <person name="Gloeckner F.O."/>
            <person name="Meyerdierks A."/>
            <person name="Gottschalk G."/>
            <person name="Amann R."/>
        </authorList>
    </citation>
    <scope>NUCLEOTIDE SEQUENCE [LARGE SCALE GENOMIC DNA]</scope>
    <source>
        <strain evidence="7">ATCC 43914 / DSM 3382 / HRM2</strain>
    </source>
</reference>
<dbReference type="InterPro" id="IPR036890">
    <property type="entry name" value="HATPase_C_sf"/>
</dbReference>
<dbReference type="SUPFAM" id="SSF55874">
    <property type="entry name" value="ATPase domain of HSP90 chaperone/DNA topoisomerase II/histidine kinase"/>
    <property type="match status" value="1"/>
</dbReference>
<dbReference type="InterPro" id="IPR013656">
    <property type="entry name" value="PAS_4"/>
</dbReference>
<feature type="domain" description="PAS" evidence="5">
    <location>
        <begin position="1"/>
        <end position="39"/>
    </location>
</feature>
<dbReference type="InterPro" id="IPR003594">
    <property type="entry name" value="HATPase_dom"/>
</dbReference>
<keyword evidence="7" id="KW-1185">Reference proteome</keyword>
<dbReference type="Pfam" id="PF02518">
    <property type="entry name" value="HATPase_c"/>
    <property type="match status" value="1"/>
</dbReference>
<feature type="domain" description="Histidine kinase" evidence="4">
    <location>
        <begin position="144"/>
        <end position="385"/>
    </location>
</feature>
<dbReference type="GO" id="GO:0000155">
    <property type="term" value="F:phosphorelay sensor kinase activity"/>
    <property type="evidence" value="ECO:0007669"/>
    <property type="project" value="InterPro"/>
</dbReference>
<dbReference type="PANTHER" id="PTHR43065:SF42">
    <property type="entry name" value="TWO-COMPONENT SENSOR PPRA"/>
    <property type="match status" value="1"/>
</dbReference>
<dbReference type="InterPro" id="IPR000014">
    <property type="entry name" value="PAS"/>
</dbReference>
<dbReference type="RefSeq" id="WP_015903841.1">
    <property type="nucleotide sequence ID" value="NC_012108.1"/>
</dbReference>
<dbReference type="Gene3D" id="3.30.450.20">
    <property type="entry name" value="PAS domain"/>
    <property type="match status" value="1"/>
</dbReference>
<dbReference type="Gene3D" id="1.10.287.130">
    <property type="match status" value="1"/>
</dbReference>
<dbReference type="SMART" id="SM00387">
    <property type="entry name" value="HATPase_c"/>
    <property type="match status" value="1"/>
</dbReference>
<dbReference type="NCBIfam" id="TIGR00229">
    <property type="entry name" value="sensory_box"/>
    <property type="match status" value="1"/>
</dbReference>
<dbReference type="InterPro" id="IPR005467">
    <property type="entry name" value="His_kinase_dom"/>
</dbReference>
<dbReference type="HOGENOM" id="CLU_000445_114_39_7"/>
<dbReference type="InterPro" id="IPR004358">
    <property type="entry name" value="Sig_transdc_His_kin-like_C"/>
</dbReference>
<evidence type="ECO:0000259" key="4">
    <source>
        <dbReference type="PROSITE" id="PS50109"/>
    </source>
</evidence>
<evidence type="ECO:0000256" key="3">
    <source>
        <dbReference type="ARBA" id="ARBA00022553"/>
    </source>
</evidence>